<feature type="domain" description="Disintegrin" evidence="16">
    <location>
        <begin position="455"/>
        <end position="540"/>
    </location>
</feature>
<dbReference type="Pfam" id="PF08516">
    <property type="entry name" value="ADAM_CR"/>
    <property type="match status" value="1"/>
</dbReference>
<accession>A0A3P9B767</accession>
<keyword evidence="7 11" id="KW-1015">Disulfide bond</keyword>
<dbReference type="FunFam" id="4.10.70.10:FF:000001">
    <property type="entry name" value="Disintegrin and metalloproteinase domain-containing protein 22"/>
    <property type="match status" value="1"/>
</dbReference>
<evidence type="ECO:0000313" key="19">
    <source>
        <dbReference type="Proteomes" id="UP000265160"/>
    </source>
</evidence>
<evidence type="ECO:0000256" key="10">
    <source>
        <dbReference type="PROSITE-ProRule" id="PRU00068"/>
    </source>
</evidence>
<dbReference type="Pfam" id="PF00200">
    <property type="entry name" value="Disintegrin"/>
    <property type="match status" value="1"/>
</dbReference>
<evidence type="ECO:0000256" key="1">
    <source>
        <dbReference type="ARBA" id="ARBA00022536"/>
    </source>
</evidence>
<dbReference type="SMART" id="SM00608">
    <property type="entry name" value="ACR"/>
    <property type="match status" value="1"/>
</dbReference>
<dbReference type="Pfam" id="PF01562">
    <property type="entry name" value="Pep_M12B_propep"/>
    <property type="match status" value="1"/>
</dbReference>
<dbReference type="Pfam" id="PF01421">
    <property type="entry name" value="Reprolysin"/>
    <property type="match status" value="1"/>
</dbReference>
<dbReference type="InterPro" id="IPR001762">
    <property type="entry name" value="Disintegrin_dom"/>
</dbReference>
<dbReference type="Gene3D" id="4.10.70.10">
    <property type="entry name" value="Disintegrin domain"/>
    <property type="match status" value="1"/>
</dbReference>
<evidence type="ECO:0000256" key="4">
    <source>
        <dbReference type="ARBA" id="ARBA00022729"/>
    </source>
</evidence>
<evidence type="ECO:0000256" key="14">
    <source>
        <dbReference type="SAM" id="SignalP"/>
    </source>
</evidence>
<sequence length="783" mass="86637">MHLIFLATLLVSILLPWLHPSLASLEVQGVEDKVERDAVSALLKQQATAAPTTDNTTHHAVEHVITYPSRLIYYLNEDSESTYHDLNTHAKNQASEGQAVHLAQVSFQLEAFGSRFVLDLSLNNDLLSSDYVEIHYEGEKPVISKGGEHCYYHGQVRGNDNSHAALSTCNGLHGMFDDGVHVYLIEPLQQNHSSDTAARPHKLRRAASSLWDDDSVEQEEEEEQLFSELDELSWLRRRKKRAMPRSVFEEMKYLEVMIVSDHSMFKRHRNKQHTRNFAKSVVNLVDSIFKEQLHTRVVLVAVEIWTDRDHIPISVKPLELLRDFSKYRQQSIKHHADSVQLLSNATFHYRRSSTAYFGGMCSVSHGVGVNEYATTSSMVVSLSQSLAQNLGIQWDPASKRKECGCTSQWAGCIMEDTGVQHPQKFSKCSISDYKEFLLKGGGSCLFNRPTKLFEAANCGNGFVELGEECDCGLRTDCQKECCKKCSLANGAHCSDGPCCNKTCLFYPRGYSCRYAVNDCDISETCSGDSGQCPPNLHKQDGYICQVNQGRCYSGECKTRENQCKYIWGSKAGGSEKFCYEKLNTEGTEKGNCGKDGEKWIQCSKHDVFCGFLLCTNVGRVPRIGSMKGDSTPTSFNHQGNVIQCTGAHVLLDDETDLGYVEDGTPCGPSMMCLDRKCLPIQSLNMSTCPIGPNGHVCSGHGVCNNEATCTCDTTWAGTDCSMPDPPKEPDVTPEEEPKGPSATNLIIGSIAGAILVAAIVLGGTGWGFKNVKKRRYDPNATAI</sequence>
<keyword evidence="3 13" id="KW-0812">Transmembrane</keyword>
<reference evidence="18" key="3">
    <citation type="submission" date="2025-09" db="UniProtKB">
        <authorList>
            <consortium name="Ensembl"/>
        </authorList>
    </citation>
    <scope>IDENTIFICATION</scope>
</reference>
<evidence type="ECO:0000256" key="11">
    <source>
        <dbReference type="PROSITE-ProRule" id="PRU00076"/>
    </source>
</evidence>
<dbReference type="GO" id="GO:0006508">
    <property type="term" value="P:proteolysis"/>
    <property type="evidence" value="ECO:0007669"/>
    <property type="project" value="InterPro"/>
</dbReference>
<dbReference type="InterPro" id="IPR000742">
    <property type="entry name" value="EGF"/>
</dbReference>
<keyword evidence="2" id="KW-0165">Cleavage on pair of basic residues</keyword>
<dbReference type="Proteomes" id="UP000265160">
    <property type="component" value="LG16"/>
</dbReference>
<keyword evidence="8" id="KW-0325">Glycoprotein</keyword>
<feature type="compositionally biased region" description="Basic and acidic residues" evidence="12">
    <location>
        <begin position="725"/>
        <end position="738"/>
    </location>
</feature>
<dbReference type="GeneTree" id="ENSGT00940000158781"/>
<dbReference type="GO" id="GO:0012505">
    <property type="term" value="C:endomembrane system"/>
    <property type="evidence" value="ECO:0007669"/>
    <property type="project" value="UniProtKB-SubCell"/>
</dbReference>
<dbReference type="PROSITE" id="PS50026">
    <property type="entry name" value="EGF_3"/>
    <property type="match status" value="1"/>
</dbReference>
<dbReference type="CDD" id="cd04269">
    <property type="entry name" value="ZnMc_adamalysin_II_like"/>
    <property type="match status" value="1"/>
</dbReference>
<feature type="transmembrane region" description="Helical" evidence="13">
    <location>
        <begin position="745"/>
        <end position="768"/>
    </location>
</feature>
<dbReference type="STRING" id="106582.ENSMZEP00005005657"/>
<evidence type="ECO:0000256" key="6">
    <source>
        <dbReference type="ARBA" id="ARBA00023136"/>
    </source>
</evidence>
<feature type="chain" id="PRO_5017950790" evidence="14">
    <location>
        <begin position="24"/>
        <end position="783"/>
    </location>
</feature>
<keyword evidence="1 11" id="KW-0245">EGF-like domain</keyword>
<comment type="caution">
    <text evidence="11">Lacks conserved residue(s) required for the propagation of feature annotation.</text>
</comment>
<evidence type="ECO:0000259" key="17">
    <source>
        <dbReference type="PROSITE" id="PS50215"/>
    </source>
</evidence>
<reference evidence="18" key="2">
    <citation type="submission" date="2025-08" db="UniProtKB">
        <authorList>
            <consortium name="Ensembl"/>
        </authorList>
    </citation>
    <scope>IDENTIFICATION</scope>
</reference>
<evidence type="ECO:0000313" key="18">
    <source>
        <dbReference type="Ensembl" id="ENSMZEP00005005657.1"/>
    </source>
</evidence>
<dbReference type="PANTHER" id="PTHR11905">
    <property type="entry name" value="ADAM A DISINTEGRIN AND METALLOPROTEASE DOMAIN"/>
    <property type="match status" value="1"/>
</dbReference>
<dbReference type="PROSITE" id="PS50215">
    <property type="entry name" value="ADAM_MEPRO"/>
    <property type="match status" value="1"/>
</dbReference>
<keyword evidence="5 13" id="KW-1133">Transmembrane helix</keyword>
<dbReference type="PANTHER" id="PTHR11905:SF13">
    <property type="entry name" value="DISINTEGRIN AND METALLOPROTEINASE DOMAIN-CONTAINING PROTEIN 23"/>
    <property type="match status" value="1"/>
</dbReference>
<dbReference type="InterPro" id="IPR034027">
    <property type="entry name" value="Reprolysin_adamalysin"/>
</dbReference>
<dbReference type="InterPro" id="IPR036436">
    <property type="entry name" value="Disintegrin_dom_sf"/>
</dbReference>
<protein>
    <submittedName>
        <fullName evidence="18">ADAM metallopeptidase domain 23</fullName>
    </submittedName>
</protein>
<feature type="domain" description="Peptidase M12B" evidence="17">
    <location>
        <begin position="252"/>
        <end position="449"/>
    </location>
</feature>
<dbReference type="GO" id="GO:0004222">
    <property type="term" value="F:metalloendopeptidase activity"/>
    <property type="evidence" value="ECO:0007669"/>
    <property type="project" value="InterPro"/>
</dbReference>
<organism evidence="18 19">
    <name type="scientific">Maylandia zebra</name>
    <name type="common">zebra mbuna</name>
    <dbReference type="NCBI Taxonomy" id="106582"/>
    <lineage>
        <taxon>Eukaryota</taxon>
        <taxon>Metazoa</taxon>
        <taxon>Chordata</taxon>
        <taxon>Craniata</taxon>
        <taxon>Vertebrata</taxon>
        <taxon>Euteleostomi</taxon>
        <taxon>Actinopterygii</taxon>
        <taxon>Neopterygii</taxon>
        <taxon>Teleostei</taxon>
        <taxon>Neoteleostei</taxon>
        <taxon>Acanthomorphata</taxon>
        <taxon>Ovalentaria</taxon>
        <taxon>Cichlomorphae</taxon>
        <taxon>Cichliformes</taxon>
        <taxon>Cichlidae</taxon>
        <taxon>African cichlids</taxon>
        <taxon>Pseudocrenilabrinae</taxon>
        <taxon>Haplochromini</taxon>
        <taxon>Maylandia</taxon>
        <taxon>Maylandia zebra complex</taxon>
    </lineage>
</organism>
<evidence type="ECO:0000256" key="12">
    <source>
        <dbReference type="SAM" id="MobiDB-lite"/>
    </source>
</evidence>
<feature type="signal peptide" evidence="14">
    <location>
        <begin position="1"/>
        <end position="23"/>
    </location>
</feature>
<dbReference type="AlphaFoldDB" id="A0A3P9B767"/>
<evidence type="ECO:0000259" key="15">
    <source>
        <dbReference type="PROSITE" id="PS50026"/>
    </source>
</evidence>
<evidence type="ECO:0000256" key="7">
    <source>
        <dbReference type="ARBA" id="ARBA00023157"/>
    </source>
</evidence>
<dbReference type="Gene3D" id="2.10.25.10">
    <property type="entry name" value="Laminin"/>
    <property type="match status" value="1"/>
</dbReference>
<feature type="disulfide bond" evidence="10">
    <location>
        <begin position="512"/>
        <end position="532"/>
    </location>
</feature>
<comment type="subcellular location">
    <subcellularLocation>
        <location evidence="9">Endomembrane system</location>
        <topology evidence="9">Single-pass type I membrane protein</topology>
    </subcellularLocation>
</comment>
<evidence type="ECO:0000256" key="9">
    <source>
        <dbReference type="ARBA" id="ARBA00046288"/>
    </source>
</evidence>
<reference evidence="18 19" key="1">
    <citation type="journal article" date="2014" name="Nature">
        <title>The genomic substrate for adaptive radiation in African cichlid fish.</title>
        <authorList>
            <person name="Brawand D."/>
            <person name="Wagner C.E."/>
            <person name="Li Y.I."/>
            <person name="Malinsky M."/>
            <person name="Keller I."/>
            <person name="Fan S."/>
            <person name="Simakov O."/>
            <person name="Ng A.Y."/>
            <person name="Lim Z.W."/>
            <person name="Bezault E."/>
            <person name="Turner-Maier J."/>
            <person name="Johnson J."/>
            <person name="Alcazar R."/>
            <person name="Noh H.J."/>
            <person name="Russell P."/>
            <person name="Aken B."/>
            <person name="Alfoldi J."/>
            <person name="Amemiya C."/>
            <person name="Azzouzi N."/>
            <person name="Baroiller J.F."/>
            <person name="Barloy-Hubler F."/>
            <person name="Berlin A."/>
            <person name="Bloomquist R."/>
            <person name="Carleton K.L."/>
            <person name="Conte M.A."/>
            <person name="D'Cotta H."/>
            <person name="Eshel O."/>
            <person name="Gaffney L."/>
            <person name="Galibert F."/>
            <person name="Gante H.F."/>
            <person name="Gnerre S."/>
            <person name="Greuter L."/>
            <person name="Guyon R."/>
            <person name="Haddad N.S."/>
            <person name="Haerty W."/>
            <person name="Harris R.M."/>
            <person name="Hofmann H.A."/>
            <person name="Hourlier T."/>
            <person name="Hulata G."/>
            <person name="Jaffe D.B."/>
            <person name="Lara M."/>
            <person name="Lee A.P."/>
            <person name="MacCallum I."/>
            <person name="Mwaiko S."/>
            <person name="Nikaido M."/>
            <person name="Nishihara H."/>
            <person name="Ozouf-Costaz C."/>
            <person name="Penman D.J."/>
            <person name="Przybylski D."/>
            <person name="Rakotomanga M."/>
            <person name="Renn S.C.P."/>
            <person name="Ribeiro F.J."/>
            <person name="Ron M."/>
            <person name="Salzburger W."/>
            <person name="Sanchez-Pulido L."/>
            <person name="Santos M.E."/>
            <person name="Searle S."/>
            <person name="Sharpe T."/>
            <person name="Swofford R."/>
            <person name="Tan F.J."/>
            <person name="Williams L."/>
            <person name="Young S."/>
            <person name="Yin S."/>
            <person name="Okada N."/>
            <person name="Kocher T.D."/>
            <person name="Miska E.A."/>
            <person name="Lander E.S."/>
            <person name="Venkatesh B."/>
            <person name="Fernald R.D."/>
            <person name="Meyer A."/>
            <person name="Ponting C.P."/>
            <person name="Streelman J.T."/>
            <person name="Lindblad-Toh K."/>
            <person name="Seehausen O."/>
            <person name="Di Palma F."/>
        </authorList>
    </citation>
    <scope>NUCLEOTIDE SEQUENCE</scope>
</reference>
<evidence type="ECO:0000256" key="2">
    <source>
        <dbReference type="ARBA" id="ARBA00022685"/>
    </source>
</evidence>
<dbReference type="GO" id="GO:0042734">
    <property type="term" value="C:presynaptic membrane"/>
    <property type="evidence" value="ECO:0007669"/>
    <property type="project" value="TreeGrafter"/>
</dbReference>
<dbReference type="SUPFAM" id="SSF57552">
    <property type="entry name" value="Blood coagulation inhibitor (disintegrin)"/>
    <property type="match status" value="1"/>
</dbReference>
<evidence type="ECO:0000256" key="3">
    <source>
        <dbReference type="ARBA" id="ARBA00022692"/>
    </source>
</evidence>
<dbReference type="FunFam" id="3.40.390.10:FF:000014">
    <property type="entry name" value="disintegrin and metalloproteinase domain-containing protein 11"/>
    <property type="match status" value="1"/>
</dbReference>
<keyword evidence="19" id="KW-1185">Reference proteome</keyword>
<dbReference type="PROSITE" id="PS00022">
    <property type="entry name" value="EGF_1"/>
    <property type="match status" value="1"/>
</dbReference>
<proteinExistence type="predicted"/>
<dbReference type="InterPro" id="IPR002870">
    <property type="entry name" value="Peptidase_M12B_N"/>
</dbReference>
<feature type="disulfide bond" evidence="11">
    <location>
        <begin position="711"/>
        <end position="720"/>
    </location>
</feature>
<dbReference type="SMART" id="SM00050">
    <property type="entry name" value="DISIN"/>
    <property type="match status" value="1"/>
</dbReference>
<name>A0A3P9B767_9CICH</name>
<dbReference type="PROSITE" id="PS50214">
    <property type="entry name" value="DISINTEGRIN_2"/>
    <property type="match status" value="1"/>
</dbReference>
<evidence type="ECO:0000256" key="8">
    <source>
        <dbReference type="ARBA" id="ARBA00023180"/>
    </source>
</evidence>
<dbReference type="Ensembl" id="ENSMZET00005005905.1">
    <property type="protein sequence ID" value="ENSMZEP00005005657.1"/>
    <property type="gene ID" value="ENSMZEG00005004388.1"/>
</dbReference>
<dbReference type="InterPro" id="IPR001590">
    <property type="entry name" value="Peptidase_M12B"/>
</dbReference>
<dbReference type="SUPFAM" id="SSF55486">
    <property type="entry name" value="Metalloproteases ('zincins'), catalytic domain"/>
    <property type="match status" value="1"/>
</dbReference>
<evidence type="ECO:0000259" key="16">
    <source>
        <dbReference type="PROSITE" id="PS50214"/>
    </source>
</evidence>
<evidence type="ECO:0000256" key="13">
    <source>
        <dbReference type="SAM" id="Phobius"/>
    </source>
</evidence>
<keyword evidence="4 14" id="KW-0732">Signal</keyword>
<feature type="domain" description="EGF-like" evidence="15">
    <location>
        <begin position="684"/>
        <end position="721"/>
    </location>
</feature>
<keyword evidence="6 13" id="KW-0472">Membrane</keyword>
<dbReference type="Gene3D" id="3.40.390.10">
    <property type="entry name" value="Collagenase (Catalytic Domain)"/>
    <property type="match status" value="1"/>
</dbReference>
<feature type="region of interest" description="Disordered" evidence="12">
    <location>
        <begin position="720"/>
        <end position="742"/>
    </location>
</feature>
<evidence type="ECO:0000256" key="5">
    <source>
        <dbReference type="ARBA" id="ARBA00022989"/>
    </source>
</evidence>
<dbReference type="InterPro" id="IPR024079">
    <property type="entry name" value="MetalloPept_cat_dom_sf"/>
</dbReference>
<dbReference type="InterPro" id="IPR006586">
    <property type="entry name" value="ADAM_Cys-rich"/>
</dbReference>